<dbReference type="AlphaFoldDB" id="A0A0M2NPZ7"/>
<dbReference type="EMBL" id="LAYJ01000029">
    <property type="protein sequence ID" value="KKI52290.1"/>
    <property type="molecule type" value="Genomic_DNA"/>
</dbReference>
<organism evidence="7 8">
    <name type="scientific">Christensenella hongkongensis</name>
    <dbReference type="NCBI Taxonomy" id="270498"/>
    <lineage>
        <taxon>Bacteria</taxon>
        <taxon>Bacillati</taxon>
        <taxon>Bacillota</taxon>
        <taxon>Clostridia</taxon>
        <taxon>Christensenellales</taxon>
        <taxon>Christensenellaceae</taxon>
        <taxon>Christensenella</taxon>
    </lineage>
</organism>
<keyword evidence="4 5" id="KW-0378">Hydrolase</keyword>
<dbReference type="HAMAP" id="MF_00651">
    <property type="entry name" value="Nuclease_YqgF"/>
    <property type="match status" value="1"/>
</dbReference>
<dbReference type="STRING" id="270498.CHK_0198"/>
<dbReference type="EC" id="3.1.-.-" evidence="5"/>
<accession>A0A0M2NPZ7</accession>
<name>A0A0M2NPZ7_9FIRM</name>
<evidence type="ECO:0000313" key="7">
    <source>
        <dbReference type="EMBL" id="KKI52290.1"/>
    </source>
</evidence>
<keyword evidence="8" id="KW-1185">Reference proteome</keyword>
<dbReference type="Gene3D" id="3.30.420.140">
    <property type="entry name" value="YqgF/RNase H-like domain"/>
    <property type="match status" value="1"/>
</dbReference>
<feature type="domain" description="YqgF/RNase H-like" evidence="6">
    <location>
        <begin position="2"/>
        <end position="102"/>
    </location>
</feature>
<dbReference type="SUPFAM" id="SSF53098">
    <property type="entry name" value="Ribonuclease H-like"/>
    <property type="match status" value="1"/>
</dbReference>
<dbReference type="InterPro" id="IPR006641">
    <property type="entry name" value="YqgF/RNaseH-like_dom"/>
</dbReference>
<dbReference type="PATRIC" id="fig|270498.16.peg.1787"/>
<dbReference type="InterPro" id="IPR037027">
    <property type="entry name" value="YqgF/RNaseH-like_dom_sf"/>
</dbReference>
<dbReference type="SMART" id="SM00732">
    <property type="entry name" value="YqgFc"/>
    <property type="match status" value="1"/>
</dbReference>
<evidence type="ECO:0000256" key="3">
    <source>
        <dbReference type="ARBA" id="ARBA00022722"/>
    </source>
</evidence>
<keyword evidence="2 5" id="KW-0690">Ribosome biogenesis</keyword>
<sequence>MGRILGLDVGDVRIGSALSDLLMITAQGLETYTRKDEQADIGHFCEIIKANDVDKIVCGLPKNMNGTLGEQAEKVQDFAEKLREASGLPLIYWDERLTTKSAHRTLIEADMSRKKRKAVVDKIAAVYILQGYMDSL</sequence>
<comment type="caution">
    <text evidence="7">The sequence shown here is derived from an EMBL/GenBank/DDBJ whole genome shotgun (WGS) entry which is preliminary data.</text>
</comment>
<reference evidence="7 8" key="1">
    <citation type="submission" date="2015-04" db="EMBL/GenBank/DDBJ databases">
        <title>Draft genome sequence of bacteremic isolate Catabacter hongkongensis type strain HKU16T.</title>
        <authorList>
            <person name="Lau S.K."/>
            <person name="Teng J.L."/>
            <person name="Huang Y."/>
            <person name="Curreem S.O."/>
            <person name="Tsui S.K."/>
            <person name="Woo P.C."/>
        </authorList>
    </citation>
    <scope>NUCLEOTIDE SEQUENCE [LARGE SCALE GENOMIC DNA]</scope>
    <source>
        <strain evidence="7 8">HKU16</strain>
    </source>
</reference>
<gene>
    <name evidence="7" type="ORF">CHK_0198</name>
</gene>
<dbReference type="Proteomes" id="UP000034076">
    <property type="component" value="Unassembled WGS sequence"/>
</dbReference>
<dbReference type="RefSeq" id="WP_046442088.1">
    <property type="nucleotide sequence ID" value="NZ_CAUERS010000159.1"/>
</dbReference>
<dbReference type="CDD" id="cd16964">
    <property type="entry name" value="YqgF"/>
    <property type="match status" value="1"/>
</dbReference>
<dbReference type="GO" id="GO:0004518">
    <property type="term" value="F:nuclease activity"/>
    <property type="evidence" value="ECO:0007669"/>
    <property type="project" value="UniProtKB-KW"/>
</dbReference>
<dbReference type="InterPro" id="IPR005227">
    <property type="entry name" value="YqgF"/>
</dbReference>
<dbReference type="GO" id="GO:0005829">
    <property type="term" value="C:cytosol"/>
    <property type="evidence" value="ECO:0007669"/>
    <property type="project" value="TreeGrafter"/>
</dbReference>
<evidence type="ECO:0000256" key="2">
    <source>
        <dbReference type="ARBA" id="ARBA00022517"/>
    </source>
</evidence>
<dbReference type="PANTHER" id="PTHR33317">
    <property type="entry name" value="POLYNUCLEOTIDYL TRANSFERASE, RIBONUCLEASE H-LIKE SUPERFAMILY PROTEIN"/>
    <property type="match status" value="1"/>
</dbReference>
<dbReference type="GO" id="GO:0000967">
    <property type="term" value="P:rRNA 5'-end processing"/>
    <property type="evidence" value="ECO:0007669"/>
    <property type="project" value="UniProtKB-UniRule"/>
</dbReference>
<comment type="subcellular location">
    <subcellularLocation>
        <location evidence="5">Cytoplasm</location>
    </subcellularLocation>
</comment>
<dbReference type="PANTHER" id="PTHR33317:SF4">
    <property type="entry name" value="POLYNUCLEOTIDYL TRANSFERASE, RIBONUCLEASE H-LIKE SUPERFAMILY PROTEIN"/>
    <property type="match status" value="1"/>
</dbReference>
<comment type="function">
    <text evidence="5">Could be a nuclease involved in processing of the 5'-end of pre-16S rRNA.</text>
</comment>
<dbReference type="NCBIfam" id="TIGR00250">
    <property type="entry name" value="RNAse_H_YqgF"/>
    <property type="match status" value="1"/>
</dbReference>
<evidence type="ECO:0000259" key="6">
    <source>
        <dbReference type="SMART" id="SM00732"/>
    </source>
</evidence>
<dbReference type="Pfam" id="PF03652">
    <property type="entry name" value="RuvX"/>
    <property type="match status" value="1"/>
</dbReference>
<evidence type="ECO:0000256" key="4">
    <source>
        <dbReference type="ARBA" id="ARBA00022801"/>
    </source>
</evidence>
<keyword evidence="3 5" id="KW-0540">Nuclease</keyword>
<dbReference type="InterPro" id="IPR012337">
    <property type="entry name" value="RNaseH-like_sf"/>
</dbReference>
<comment type="similarity">
    <text evidence="5">Belongs to the YqgF HJR family.</text>
</comment>
<protein>
    <recommendedName>
        <fullName evidence="5">Putative pre-16S rRNA nuclease</fullName>
        <ecNumber evidence="5">3.1.-.-</ecNumber>
    </recommendedName>
</protein>
<proteinExistence type="inferred from homology"/>
<evidence type="ECO:0000256" key="5">
    <source>
        <dbReference type="HAMAP-Rule" id="MF_00651"/>
    </source>
</evidence>
<keyword evidence="1 5" id="KW-0963">Cytoplasm</keyword>
<evidence type="ECO:0000313" key="8">
    <source>
        <dbReference type="Proteomes" id="UP000034076"/>
    </source>
</evidence>
<dbReference type="GO" id="GO:0016788">
    <property type="term" value="F:hydrolase activity, acting on ester bonds"/>
    <property type="evidence" value="ECO:0007669"/>
    <property type="project" value="UniProtKB-UniRule"/>
</dbReference>
<evidence type="ECO:0000256" key="1">
    <source>
        <dbReference type="ARBA" id="ARBA00022490"/>
    </source>
</evidence>